<sequence length="368" mass="39751">MINTIKLAHGSGGREMGELIEFIRKHISFTGNWECTDEDSAVLNYANQRECESACLACASRAGRRESTQKNIPLTPHLNDCPVGRASSKEGGFIAFTTDAFVVDPIFFPGGNIGDLAFNGTVNDLLVQGAEPLGISLALVLEEGFLFSYLEKILKTIGNLSKKIKVPIATGDTKVVPRGAIDKIMITTSGVGIVEKILTDKGLFPGDKIIASGTLGDHGAALLAGRFNYRTNLKSDTKPLLEELRAVKNYLTASKDPTRGGMASVLNEMAEKSRVKIVLDEKKIPVKKETCSISRLLGIEKYALASEGRFIAGVRANDAELVLENLKKFDKNAIIMGEAINGGGVYIKNKLREKKLDAPEGVLVPRIC</sequence>
<name>A0A1F5S0Y2_9BACT</name>
<dbReference type="GO" id="GO:0051604">
    <property type="term" value="P:protein maturation"/>
    <property type="evidence" value="ECO:0007669"/>
    <property type="project" value="TreeGrafter"/>
</dbReference>
<feature type="domain" description="PurM-like N-terminal" evidence="2">
    <location>
        <begin position="89"/>
        <end position="194"/>
    </location>
</feature>
<dbReference type="InterPro" id="IPR036921">
    <property type="entry name" value="PurM-like_N_sf"/>
</dbReference>
<proteinExistence type="inferred from homology"/>
<dbReference type="SUPFAM" id="SSF55326">
    <property type="entry name" value="PurM N-terminal domain-like"/>
    <property type="match status" value="1"/>
</dbReference>
<evidence type="ECO:0000313" key="5">
    <source>
        <dbReference type="Proteomes" id="UP000178323"/>
    </source>
</evidence>
<evidence type="ECO:0000313" key="4">
    <source>
        <dbReference type="EMBL" id="OGF20306.1"/>
    </source>
</evidence>
<feature type="domain" description="PurM-like C-terminal" evidence="3">
    <location>
        <begin position="205"/>
        <end position="347"/>
    </location>
</feature>
<gene>
    <name evidence="4" type="ORF">A2Y83_02945</name>
</gene>
<accession>A0A1F5S0Y2</accession>
<comment type="caution">
    <text evidence="4">The sequence shown here is derived from an EMBL/GenBank/DDBJ whole genome shotgun (WGS) entry which is preliminary data.</text>
</comment>
<dbReference type="NCBIfam" id="TIGR02124">
    <property type="entry name" value="hypE"/>
    <property type="match status" value="1"/>
</dbReference>
<dbReference type="InterPro" id="IPR016188">
    <property type="entry name" value="PurM-like_N"/>
</dbReference>
<dbReference type="STRING" id="1797985.A2Y83_02945"/>
<evidence type="ECO:0000259" key="2">
    <source>
        <dbReference type="Pfam" id="PF00586"/>
    </source>
</evidence>
<dbReference type="EMBL" id="MFFS01000098">
    <property type="protein sequence ID" value="OGF20306.1"/>
    <property type="molecule type" value="Genomic_DNA"/>
</dbReference>
<dbReference type="PIRSF" id="PIRSF005644">
    <property type="entry name" value="Hdrgns_mtr_HypE"/>
    <property type="match status" value="1"/>
</dbReference>
<dbReference type="AlphaFoldDB" id="A0A1F5S0Y2"/>
<reference evidence="4 5" key="1">
    <citation type="journal article" date="2016" name="Nat. Commun.">
        <title>Thousands of microbial genomes shed light on interconnected biogeochemical processes in an aquifer system.</title>
        <authorList>
            <person name="Anantharaman K."/>
            <person name="Brown C.T."/>
            <person name="Hug L.A."/>
            <person name="Sharon I."/>
            <person name="Castelle C.J."/>
            <person name="Probst A.J."/>
            <person name="Thomas B.C."/>
            <person name="Singh A."/>
            <person name="Wilkins M.J."/>
            <person name="Karaoz U."/>
            <person name="Brodie E.L."/>
            <person name="Williams K.H."/>
            <person name="Hubbard S.S."/>
            <person name="Banfield J.F."/>
        </authorList>
    </citation>
    <scope>NUCLEOTIDE SEQUENCE [LARGE SCALE GENOMIC DNA]</scope>
</reference>
<dbReference type="PANTHER" id="PTHR30303:SF0">
    <property type="entry name" value="CARBAMOYL DEHYDRATASE HYPE"/>
    <property type="match status" value="1"/>
</dbReference>
<evidence type="ECO:0000256" key="1">
    <source>
        <dbReference type="ARBA" id="ARBA00006243"/>
    </source>
</evidence>
<dbReference type="InterPro" id="IPR011854">
    <property type="entry name" value="HypE"/>
</dbReference>
<dbReference type="Gene3D" id="3.30.1330.10">
    <property type="entry name" value="PurM-like, N-terminal domain"/>
    <property type="match status" value="1"/>
</dbReference>
<dbReference type="InterPro" id="IPR036676">
    <property type="entry name" value="PurM-like_C_sf"/>
</dbReference>
<dbReference type="Pfam" id="PF00586">
    <property type="entry name" value="AIRS"/>
    <property type="match status" value="1"/>
</dbReference>
<organism evidence="4 5">
    <name type="scientific">Candidatus Falkowbacteria bacterium RBG_13_39_14</name>
    <dbReference type="NCBI Taxonomy" id="1797985"/>
    <lineage>
        <taxon>Bacteria</taxon>
        <taxon>Candidatus Falkowiibacteriota</taxon>
    </lineage>
</organism>
<dbReference type="InterPro" id="IPR010918">
    <property type="entry name" value="PurM-like_C_dom"/>
</dbReference>
<evidence type="ECO:0000259" key="3">
    <source>
        <dbReference type="Pfam" id="PF02769"/>
    </source>
</evidence>
<dbReference type="Gene3D" id="3.90.650.10">
    <property type="entry name" value="PurM-like C-terminal domain"/>
    <property type="match status" value="1"/>
</dbReference>
<dbReference type="Pfam" id="PF02769">
    <property type="entry name" value="AIRS_C"/>
    <property type="match status" value="1"/>
</dbReference>
<dbReference type="PANTHER" id="PTHR30303">
    <property type="entry name" value="HYDROGENASE ISOENZYMES FORMATION PROTEIN HYPE"/>
    <property type="match status" value="1"/>
</dbReference>
<dbReference type="SUPFAM" id="SSF56042">
    <property type="entry name" value="PurM C-terminal domain-like"/>
    <property type="match status" value="1"/>
</dbReference>
<protein>
    <submittedName>
        <fullName evidence="4">Hydrogenase expression/formation protein HypE</fullName>
    </submittedName>
</protein>
<dbReference type="Proteomes" id="UP000178323">
    <property type="component" value="Unassembled WGS sequence"/>
</dbReference>
<comment type="similarity">
    <text evidence="1">Belongs to the HypE family.</text>
</comment>